<dbReference type="InterPro" id="IPR001179">
    <property type="entry name" value="PPIase_FKBP_dom"/>
</dbReference>
<evidence type="ECO:0000313" key="12">
    <source>
        <dbReference type="EMBL" id="GAC14916.1"/>
    </source>
</evidence>
<dbReference type="Pfam" id="PF00254">
    <property type="entry name" value="FKBP_C"/>
    <property type="match status" value="1"/>
</dbReference>
<proteinExistence type="inferred from homology"/>
<evidence type="ECO:0000256" key="8">
    <source>
        <dbReference type="ARBA" id="ARBA00037071"/>
    </source>
</evidence>
<comment type="catalytic activity">
    <reaction evidence="1 9 10">
        <text>[protein]-peptidylproline (omega=180) = [protein]-peptidylproline (omega=0)</text>
        <dbReference type="Rhea" id="RHEA:16237"/>
        <dbReference type="Rhea" id="RHEA-COMP:10747"/>
        <dbReference type="Rhea" id="RHEA-COMP:10748"/>
        <dbReference type="ChEBI" id="CHEBI:83833"/>
        <dbReference type="ChEBI" id="CHEBI:83834"/>
        <dbReference type="EC" id="5.2.1.8"/>
    </reaction>
</comment>
<evidence type="ECO:0000313" key="13">
    <source>
        <dbReference type="Proteomes" id="UP000006334"/>
    </source>
</evidence>
<gene>
    <name evidence="12" type="primary">slyD</name>
    <name evidence="12" type="ORF">GLIP_2289</name>
</gene>
<feature type="domain" description="PPIase FKBP-type" evidence="11">
    <location>
        <begin position="6"/>
        <end position="70"/>
    </location>
</feature>
<name>K6XTB5_9ALTE</name>
<evidence type="ECO:0000256" key="9">
    <source>
        <dbReference type="PROSITE-ProRule" id="PRU00277"/>
    </source>
</evidence>
<comment type="function">
    <text evidence="8">Also involved in hydrogenase metallocenter assembly, probably by participating in the nickel insertion step. This function in hydrogenase biosynthesis requires chaperone activity and the presence of the metal-binding domain, but not PPIase activity.</text>
</comment>
<dbReference type="InterPro" id="IPR046357">
    <property type="entry name" value="PPIase_dom_sf"/>
</dbReference>
<sequence length="160" mass="17701">MTISKDKVVQFHYRINDLDGNELESSFGQDPAAYLHGHNNMMVGIEKSLEGKTTGDEFSIELPPEETFGELVKNAEQRVSVKHLQGAKKWKPGMTAVVQTEKGAMEVTIVKMGKFMATVDTNHPLAGRTLKFDLKVEDVRDASQEELSHGHAHGVGGHHH</sequence>
<keyword evidence="13" id="KW-1185">Reference proteome</keyword>
<dbReference type="OrthoDB" id="9808891at2"/>
<dbReference type="Gene3D" id="3.10.50.40">
    <property type="match status" value="1"/>
</dbReference>
<protein>
    <recommendedName>
        <fullName evidence="10">Peptidyl-prolyl cis-trans isomerase</fullName>
        <ecNumber evidence="10">5.2.1.8</ecNumber>
    </recommendedName>
</protein>
<evidence type="ECO:0000256" key="10">
    <source>
        <dbReference type="RuleBase" id="RU003915"/>
    </source>
</evidence>
<evidence type="ECO:0000256" key="6">
    <source>
        <dbReference type="ARBA" id="ARBA00023186"/>
    </source>
</evidence>
<dbReference type="GO" id="GO:0003755">
    <property type="term" value="F:peptidyl-prolyl cis-trans isomerase activity"/>
    <property type="evidence" value="ECO:0007669"/>
    <property type="project" value="UniProtKB-UniRule"/>
</dbReference>
<keyword evidence="6" id="KW-0143">Chaperone</keyword>
<dbReference type="eggNOG" id="COG1047">
    <property type="taxonomic scope" value="Bacteria"/>
</dbReference>
<organism evidence="12 13">
    <name type="scientific">Aliiglaciecola lipolytica E3</name>
    <dbReference type="NCBI Taxonomy" id="1127673"/>
    <lineage>
        <taxon>Bacteria</taxon>
        <taxon>Pseudomonadati</taxon>
        <taxon>Pseudomonadota</taxon>
        <taxon>Gammaproteobacteria</taxon>
        <taxon>Alteromonadales</taxon>
        <taxon>Alteromonadaceae</taxon>
        <taxon>Aliiglaciecola</taxon>
    </lineage>
</organism>
<comment type="similarity">
    <text evidence="3 10">Belongs to the FKBP-type PPIase family.</text>
</comment>
<evidence type="ECO:0000256" key="3">
    <source>
        <dbReference type="ARBA" id="ARBA00006577"/>
    </source>
</evidence>
<dbReference type="GO" id="GO:0042026">
    <property type="term" value="P:protein refolding"/>
    <property type="evidence" value="ECO:0007669"/>
    <property type="project" value="UniProtKB-ARBA"/>
</dbReference>
<evidence type="ECO:0000256" key="2">
    <source>
        <dbReference type="ARBA" id="ARBA00004496"/>
    </source>
</evidence>
<comment type="caution">
    <text evidence="12">The sequence shown here is derived from an EMBL/GenBank/DDBJ whole genome shotgun (WGS) entry which is preliminary data.</text>
</comment>
<evidence type="ECO:0000256" key="5">
    <source>
        <dbReference type="ARBA" id="ARBA00023110"/>
    </source>
</evidence>
<dbReference type="GO" id="GO:0005737">
    <property type="term" value="C:cytoplasm"/>
    <property type="evidence" value="ECO:0007669"/>
    <property type="project" value="UniProtKB-SubCell"/>
</dbReference>
<evidence type="ECO:0000256" key="1">
    <source>
        <dbReference type="ARBA" id="ARBA00000971"/>
    </source>
</evidence>
<keyword evidence="7 9" id="KW-0413">Isomerase</keyword>
<dbReference type="PANTHER" id="PTHR47861:SF3">
    <property type="entry name" value="FKBP-TYPE PEPTIDYL-PROLYL CIS-TRANS ISOMERASE SLYD"/>
    <property type="match status" value="1"/>
</dbReference>
<dbReference type="Proteomes" id="UP000006334">
    <property type="component" value="Unassembled WGS sequence"/>
</dbReference>
<dbReference type="PANTHER" id="PTHR47861">
    <property type="entry name" value="FKBP-TYPE PEPTIDYL-PROLYL CIS-TRANS ISOMERASE SLYD"/>
    <property type="match status" value="1"/>
</dbReference>
<keyword evidence="4" id="KW-0963">Cytoplasm</keyword>
<dbReference type="EMBL" id="BAEN01000041">
    <property type="protein sequence ID" value="GAC14916.1"/>
    <property type="molecule type" value="Genomic_DNA"/>
</dbReference>
<evidence type="ECO:0000256" key="4">
    <source>
        <dbReference type="ARBA" id="ARBA00022490"/>
    </source>
</evidence>
<dbReference type="SUPFAM" id="SSF54534">
    <property type="entry name" value="FKBP-like"/>
    <property type="match status" value="1"/>
</dbReference>
<comment type="subcellular location">
    <subcellularLocation>
        <location evidence="2">Cytoplasm</location>
    </subcellularLocation>
</comment>
<dbReference type="AlphaFoldDB" id="K6XTB5"/>
<accession>K6XTB5</accession>
<evidence type="ECO:0000256" key="7">
    <source>
        <dbReference type="ARBA" id="ARBA00023235"/>
    </source>
</evidence>
<dbReference type="EC" id="5.2.1.8" evidence="10"/>
<reference evidence="12 13" key="1">
    <citation type="journal article" date="2017" name="Antonie Van Leeuwenhoek">
        <title>Rhizobium rhizosphaerae sp. nov., a novel species isolated from rice rhizosphere.</title>
        <authorList>
            <person name="Zhao J.J."/>
            <person name="Zhang J."/>
            <person name="Zhang R.J."/>
            <person name="Zhang C.W."/>
            <person name="Yin H.Q."/>
            <person name="Zhang X.X."/>
        </authorList>
    </citation>
    <scope>NUCLEOTIDE SEQUENCE [LARGE SCALE GENOMIC DNA]</scope>
    <source>
        <strain evidence="12 13">E3</strain>
    </source>
</reference>
<keyword evidence="5 9" id="KW-0697">Rotamase</keyword>
<evidence type="ECO:0000259" key="11">
    <source>
        <dbReference type="PROSITE" id="PS50059"/>
    </source>
</evidence>
<dbReference type="PROSITE" id="PS50059">
    <property type="entry name" value="FKBP_PPIASE"/>
    <property type="match status" value="1"/>
</dbReference>
<dbReference type="RefSeq" id="WP_008844732.1">
    <property type="nucleotide sequence ID" value="NZ_BAEN01000041.1"/>
</dbReference>
<dbReference type="STRING" id="1127673.GLIP_2289"/>